<comment type="caution">
    <text evidence="2">The sequence shown here is derived from an EMBL/GenBank/DDBJ whole genome shotgun (WGS) entry which is preliminary data.</text>
</comment>
<dbReference type="InterPro" id="IPR005135">
    <property type="entry name" value="Endo/exonuclease/phosphatase"/>
</dbReference>
<dbReference type="PANTHER" id="PTHR35218">
    <property type="entry name" value="RNASE H DOMAIN-CONTAINING PROTEIN"/>
    <property type="match status" value="1"/>
</dbReference>
<evidence type="ECO:0000259" key="1">
    <source>
        <dbReference type="Pfam" id="PF03372"/>
    </source>
</evidence>
<keyword evidence="3" id="KW-1185">Reference proteome</keyword>
<accession>A0A8T0MEC5</accession>
<gene>
    <name evidence="2" type="ORF">PVAP13_9NG128273</name>
</gene>
<name>A0A8T0MEC5_PANVG</name>
<protein>
    <recommendedName>
        <fullName evidence="1">Endonuclease/exonuclease/phosphatase domain-containing protein</fullName>
    </recommendedName>
</protein>
<reference evidence="2" key="1">
    <citation type="submission" date="2020-05" db="EMBL/GenBank/DDBJ databases">
        <title>WGS assembly of Panicum virgatum.</title>
        <authorList>
            <person name="Lovell J.T."/>
            <person name="Jenkins J."/>
            <person name="Shu S."/>
            <person name="Juenger T.E."/>
            <person name="Schmutz J."/>
        </authorList>
    </citation>
    <scope>NUCLEOTIDE SEQUENCE</scope>
    <source>
        <strain evidence="2">AP13</strain>
    </source>
</reference>
<dbReference type="PANTHER" id="PTHR35218:SF11">
    <property type="entry name" value="ENDONUCLEASE_EXONUCLEASE_PHOSPHATASE DOMAIN-CONTAINING PROTEIN"/>
    <property type="match status" value="1"/>
</dbReference>
<sequence length="206" mass="23816">MRALCWNCHGIGNPATVRELRELAKIYAPTVLCILETQIAKTRVENLRYTLGFDNCFAVASSGRSGGLGVFWNNNVIVKVNHFSQYHIDAEFAEPEKDKWRLTFMYGEAKRNLRHRTWELMKFMRGESDLHRLCMGDFNEILRREEQFGANVREEYLMEGFREAVDVCGLCDIGYRGLDWTWEKKVSGGNYVLSPSRSGPCYIKLV</sequence>
<dbReference type="EMBL" id="CM029054">
    <property type="protein sequence ID" value="KAG2535670.1"/>
    <property type="molecule type" value="Genomic_DNA"/>
</dbReference>
<dbReference type="InterPro" id="IPR036691">
    <property type="entry name" value="Endo/exonu/phosph_ase_sf"/>
</dbReference>
<organism evidence="2 3">
    <name type="scientific">Panicum virgatum</name>
    <name type="common">Blackwell switchgrass</name>
    <dbReference type="NCBI Taxonomy" id="38727"/>
    <lineage>
        <taxon>Eukaryota</taxon>
        <taxon>Viridiplantae</taxon>
        <taxon>Streptophyta</taxon>
        <taxon>Embryophyta</taxon>
        <taxon>Tracheophyta</taxon>
        <taxon>Spermatophyta</taxon>
        <taxon>Magnoliopsida</taxon>
        <taxon>Liliopsida</taxon>
        <taxon>Poales</taxon>
        <taxon>Poaceae</taxon>
        <taxon>PACMAD clade</taxon>
        <taxon>Panicoideae</taxon>
        <taxon>Panicodae</taxon>
        <taxon>Paniceae</taxon>
        <taxon>Panicinae</taxon>
        <taxon>Panicum</taxon>
        <taxon>Panicum sect. Hiantes</taxon>
    </lineage>
</organism>
<dbReference type="SUPFAM" id="SSF56219">
    <property type="entry name" value="DNase I-like"/>
    <property type="match status" value="1"/>
</dbReference>
<evidence type="ECO:0000313" key="2">
    <source>
        <dbReference type="EMBL" id="KAG2535670.1"/>
    </source>
</evidence>
<dbReference type="Gene3D" id="3.60.10.10">
    <property type="entry name" value="Endonuclease/exonuclease/phosphatase"/>
    <property type="match status" value="1"/>
</dbReference>
<dbReference type="Proteomes" id="UP000823388">
    <property type="component" value="Chromosome 9N"/>
</dbReference>
<feature type="domain" description="Endonuclease/exonuclease/phosphatase" evidence="1">
    <location>
        <begin position="5"/>
        <end position="141"/>
    </location>
</feature>
<proteinExistence type="predicted"/>
<dbReference type="Pfam" id="PF03372">
    <property type="entry name" value="Exo_endo_phos"/>
    <property type="match status" value="1"/>
</dbReference>
<dbReference type="GO" id="GO:0003824">
    <property type="term" value="F:catalytic activity"/>
    <property type="evidence" value="ECO:0007669"/>
    <property type="project" value="InterPro"/>
</dbReference>
<evidence type="ECO:0000313" key="3">
    <source>
        <dbReference type="Proteomes" id="UP000823388"/>
    </source>
</evidence>
<dbReference type="AlphaFoldDB" id="A0A8T0MEC5"/>